<keyword evidence="2" id="KW-1185">Reference proteome</keyword>
<protein>
    <submittedName>
        <fullName evidence="1">Uncharacterized protein</fullName>
    </submittedName>
</protein>
<comment type="caution">
    <text evidence="1">The sequence shown here is derived from an EMBL/GenBank/DDBJ whole genome shotgun (WGS) entry which is preliminary data.</text>
</comment>
<dbReference type="Proteomes" id="UP001497444">
    <property type="component" value="Unassembled WGS sequence"/>
</dbReference>
<dbReference type="EMBL" id="CAXAQS010000214">
    <property type="protein sequence ID" value="CAK9250652.1"/>
    <property type="molecule type" value="Genomic_DNA"/>
</dbReference>
<gene>
    <name evidence="1" type="ORF">CSSPJE1EN1_LOCUS26030</name>
</gene>
<accession>A0ABP0V962</accession>
<proteinExistence type="predicted"/>
<evidence type="ECO:0000313" key="2">
    <source>
        <dbReference type="Proteomes" id="UP001497444"/>
    </source>
</evidence>
<sequence>MQSEQIVTEELKALPDNDEDYEKIESAIRKLFREEIYLPIIKLLGVDKRVIINASNDLLEGIRTGRIQFYRGSFSGRFTAGISKELRALGAKWERTTGTFKLPQSSLSFEVRSAISASQSTFQQRLDAIDRKLAQIVPEEIADRMSLTKHFDTTLWKVDRDIRKAVSKITVQAQLSEEQREKLAAEWNDNIKLEIKDWTQKKL</sequence>
<organism evidence="1 2">
    <name type="scientific">Sphagnum jensenii</name>
    <dbReference type="NCBI Taxonomy" id="128206"/>
    <lineage>
        <taxon>Eukaryota</taxon>
        <taxon>Viridiplantae</taxon>
        <taxon>Streptophyta</taxon>
        <taxon>Embryophyta</taxon>
        <taxon>Bryophyta</taxon>
        <taxon>Sphagnophytina</taxon>
        <taxon>Sphagnopsida</taxon>
        <taxon>Sphagnales</taxon>
        <taxon>Sphagnaceae</taxon>
        <taxon>Sphagnum</taxon>
    </lineage>
</organism>
<evidence type="ECO:0000313" key="1">
    <source>
        <dbReference type="EMBL" id="CAK9250652.1"/>
    </source>
</evidence>
<reference evidence="1" key="1">
    <citation type="submission" date="2024-02" db="EMBL/GenBank/DDBJ databases">
        <authorList>
            <consortium name="ELIXIR-Norway"/>
            <consortium name="Elixir Norway"/>
        </authorList>
    </citation>
    <scope>NUCLEOTIDE SEQUENCE</scope>
</reference>
<name>A0ABP0V962_9BRYO</name>